<evidence type="ECO:0000256" key="2">
    <source>
        <dbReference type="ARBA" id="ARBA00011974"/>
    </source>
</evidence>
<keyword evidence="3" id="KW-0028">Amino-acid biosynthesis</keyword>
<evidence type="ECO:0000313" key="8">
    <source>
        <dbReference type="Proteomes" id="UP000245488"/>
    </source>
</evidence>
<dbReference type="GO" id="GO:0008782">
    <property type="term" value="F:adenosylhomocysteine nucleosidase activity"/>
    <property type="evidence" value="ECO:0007669"/>
    <property type="project" value="UniProtKB-EC"/>
</dbReference>
<evidence type="ECO:0000256" key="4">
    <source>
        <dbReference type="ARBA" id="ARBA00022801"/>
    </source>
</evidence>
<dbReference type="InterPro" id="IPR035994">
    <property type="entry name" value="Nucleoside_phosphorylase_sf"/>
</dbReference>
<dbReference type="GO" id="GO:0005829">
    <property type="term" value="C:cytosol"/>
    <property type="evidence" value="ECO:0007669"/>
    <property type="project" value="TreeGrafter"/>
</dbReference>
<dbReference type="GO" id="GO:0019284">
    <property type="term" value="P:L-methionine salvage from S-adenosylmethionine"/>
    <property type="evidence" value="ECO:0007669"/>
    <property type="project" value="TreeGrafter"/>
</dbReference>
<dbReference type="InterPro" id="IPR000845">
    <property type="entry name" value="Nucleoside_phosphorylase_d"/>
</dbReference>
<dbReference type="PANTHER" id="PTHR46832:SF1">
    <property type="entry name" value="5'-METHYLTHIOADENOSINE_S-ADENOSYLHOMOCYSTEINE NUCLEOSIDASE"/>
    <property type="match status" value="1"/>
</dbReference>
<organism evidence="7 8">
    <name type="scientific">Butyrivibrio fibrisolvens</name>
    <dbReference type="NCBI Taxonomy" id="831"/>
    <lineage>
        <taxon>Bacteria</taxon>
        <taxon>Bacillati</taxon>
        <taxon>Bacillota</taxon>
        <taxon>Clostridia</taxon>
        <taxon>Lachnospirales</taxon>
        <taxon>Lachnospiraceae</taxon>
        <taxon>Butyrivibrio</taxon>
    </lineage>
</organism>
<dbReference type="GO" id="GO:0009164">
    <property type="term" value="P:nucleoside catabolic process"/>
    <property type="evidence" value="ECO:0007669"/>
    <property type="project" value="InterPro"/>
</dbReference>
<sequence>MAYKIGIIGAMDVEVATLKKDMTIARTLSRASMDFFEGKIGDTDVVVVRSGIAKVNAGICVQILVDEFKVTHIINTGVAGSMDARINIGDIVLSTDACYHDVDATIFGYKKGEVPQMGRLEFPADEWLRNKAKEAIKAADPDLGIFEGRVISGDQFIGGGVSKEPLKEFGALCTEMEGAAIAQASYLNKVPFVIIRAISDKADGSAEVEYPEFEAKAAKDCARLVEYMMQHLD</sequence>
<dbReference type="Proteomes" id="UP000245488">
    <property type="component" value="Chromosome"/>
</dbReference>
<name>A0A317G5W4_BUTFI</name>
<dbReference type="UniPathway" id="UPA00904">
    <property type="reaction ID" value="UER00871"/>
</dbReference>
<gene>
    <name evidence="7" type="ORF">CPT75_11475</name>
</gene>
<protein>
    <recommendedName>
        <fullName evidence="2">adenosylhomocysteine nucleosidase</fullName>
        <ecNumber evidence="2">3.2.2.9</ecNumber>
    </recommendedName>
</protein>
<feature type="domain" description="Nucleoside phosphorylase" evidence="6">
    <location>
        <begin position="4"/>
        <end position="227"/>
    </location>
</feature>
<dbReference type="PANTHER" id="PTHR46832">
    <property type="entry name" value="5'-METHYLTHIOADENOSINE/S-ADENOSYLHOMOCYSTEINE NUCLEOSIDASE"/>
    <property type="match status" value="1"/>
</dbReference>
<dbReference type="CDD" id="cd09008">
    <property type="entry name" value="MTAN"/>
    <property type="match status" value="1"/>
</dbReference>
<dbReference type="NCBIfam" id="TIGR01704">
    <property type="entry name" value="MTA_SAH-Nsdase"/>
    <property type="match status" value="1"/>
</dbReference>
<reference evidence="7 8" key="1">
    <citation type="submission" date="2017-09" db="EMBL/GenBank/DDBJ databases">
        <title>High-quality draft genome sequence of Butyrivibrio fibrisolvens INBov1, isolated from cow rumen.</title>
        <authorList>
            <person name="Rodriguez Hernaez J."/>
            <person name="Rivarola M."/>
            <person name="Paniego N."/>
            <person name="Cravero S."/>
            <person name="Ceron Cucchi M."/>
            <person name="Martinez M.C."/>
        </authorList>
    </citation>
    <scope>NUCLEOTIDE SEQUENCE [LARGE SCALE GENOMIC DNA]</scope>
    <source>
        <strain evidence="7 8">INBov1</strain>
    </source>
</reference>
<keyword evidence="4" id="KW-0378">Hydrolase</keyword>
<dbReference type="NCBIfam" id="NF004079">
    <property type="entry name" value="PRK05584.1"/>
    <property type="match status" value="1"/>
</dbReference>
<dbReference type="GO" id="GO:0008930">
    <property type="term" value="F:methylthioadenosine nucleosidase activity"/>
    <property type="evidence" value="ECO:0007669"/>
    <property type="project" value="InterPro"/>
</dbReference>
<proteinExistence type="predicted"/>
<keyword evidence="5" id="KW-0486">Methionine biosynthesis</keyword>
<dbReference type="InterPro" id="IPR010049">
    <property type="entry name" value="MTA_SAH_Nsdase"/>
</dbReference>
<evidence type="ECO:0000256" key="1">
    <source>
        <dbReference type="ARBA" id="ARBA00004945"/>
    </source>
</evidence>
<evidence type="ECO:0000259" key="6">
    <source>
        <dbReference type="Pfam" id="PF01048"/>
    </source>
</evidence>
<comment type="caution">
    <text evidence="7">The sequence shown here is derived from an EMBL/GenBank/DDBJ whole genome shotgun (WGS) entry which is preliminary data.</text>
</comment>
<evidence type="ECO:0000256" key="3">
    <source>
        <dbReference type="ARBA" id="ARBA00022605"/>
    </source>
</evidence>
<comment type="pathway">
    <text evidence="1">Amino-acid biosynthesis; L-methionine biosynthesis via salvage pathway; S-methyl-5-thio-alpha-D-ribose 1-phosphate from S-methyl-5'-thioadenosine (hydrolase route): step 1/2.</text>
</comment>
<dbReference type="GO" id="GO:0019509">
    <property type="term" value="P:L-methionine salvage from methylthioadenosine"/>
    <property type="evidence" value="ECO:0007669"/>
    <property type="project" value="UniProtKB-UniPathway"/>
</dbReference>
<evidence type="ECO:0000256" key="5">
    <source>
        <dbReference type="ARBA" id="ARBA00023167"/>
    </source>
</evidence>
<dbReference type="AlphaFoldDB" id="A0A317G5W4"/>
<keyword evidence="8" id="KW-1185">Reference proteome</keyword>
<dbReference type="EC" id="3.2.2.9" evidence="2"/>
<dbReference type="EMBL" id="NXNG01000001">
    <property type="protein sequence ID" value="PWT27672.1"/>
    <property type="molecule type" value="Genomic_DNA"/>
</dbReference>
<accession>A0A317G5W4</accession>
<dbReference type="Pfam" id="PF01048">
    <property type="entry name" value="PNP_UDP_1"/>
    <property type="match status" value="1"/>
</dbReference>
<dbReference type="Gene3D" id="3.40.50.1580">
    <property type="entry name" value="Nucleoside phosphorylase domain"/>
    <property type="match status" value="1"/>
</dbReference>
<dbReference type="RefSeq" id="WP_034491798.1">
    <property type="nucleotide sequence ID" value="NZ_CM009896.1"/>
</dbReference>
<dbReference type="SUPFAM" id="SSF53167">
    <property type="entry name" value="Purine and uridine phosphorylases"/>
    <property type="match status" value="1"/>
</dbReference>
<evidence type="ECO:0000313" key="7">
    <source>
        <dbReference type="EMBL" id="PWT27672.1"/>
    </source>
</evidence>